<evidence type="ECO:0000256" key="1">
    <source>
        <dbReference type="SAM" id="Phobius"/>
    </source>
</evidence>
<protein>
    <submittedName>
        <fullName evidence="2">Uncharacterized protein</fullName>
    </submittedName>
</protein>
<sequence length="51" mass="5283">MVAVIVVIAVVGWLAVAAITALTIGAAIHRGEVERRRAAHVAPEIRSVATP</sequence>
<accession>A0ABW3GCI2</accession>
<reference evidence="3" key="1">
    <citation type="journal article" date="2019" name="Int. J. Syst. Evol. Microbiol.">
        <title>The Global Catalogue of Microorganisms (GCM) 10K type strain sequencing project: providing services to taxonomists for standard genome sequencing and annotation.</title>
        <authorList>
            <consortium name="The Broad Institute Genomics Platform"/>
            <consortium name="The Broad Institute Genome Sequencing Center for Infectious Disease"/>
            <person name="Wu L."/>
            <person name="Ma J."/>
        </authorList>
    </citation>
    <scope>NUCLEOTIDE SEQUENCE [LARGE SCALE GENOMIC DNA]</scope>
    <source>
        <strain evidence="3">CCUG 50873</strain>
    </source>
</reference>
<dbReference type="EMBL" id="JBHTIL010000001">
    <property type="protein sequence ID" value="MFD0926711.1"/>
    <property type="molecule type" value="Genomic_DNA"/>
</dbReference>
<keyword evidence="3" id="KW-1185">Reference proteome</keyword>
<keyword evidence="1" id="KW-0812">Transmembrane</keyword>
<comment type="caution">
    <text evidence="2">The sequence shown here is derived from an EMBL/GenBank/DDBJ whole genome shotgun (WGS) entry which is preliminary data.</text>
</comment>
<gene>
    <name evidence="2" type="ORF">ACFQ04_13295</name>
</gene>
<evidence type="ECO:0000313" key="3">
    <source>
        <dbReference type="Proteomes" id="UP001597068"/>
    </source>
</evidence>
<feature type="transmembrane region" description="Helical" evidence="1">
    <location>
        <begin position="6"/>
        <end position="28"/>
    </location>
</feature>
<dbReference type="Proteomes" id="UP001597068">
    <property type="component" value="Unassembled WGS sequence"/>
</dbReference>
<dbReference type="RefSeq" id="WP_253645434.1">
    <property type="nucleotide sequence ID" value="NZ_BAAAMO010000002.1"/>
</dbReference>
<organism evidence="2 3">
    <name type="scientific">Williamsia deligens</name>
    <dbReference type="NCBI Taxonomy" id="321325"/>
    <lineage>
        <taxon>Bacteria</taxon>
        <taxon>Bacillati</taxon>
        <taxon>Actinomycetota</taxon>
        <taxon>Actinomycetes</taxon>
        <taxon>Mycobacteriales</taxon>
        <taxon>Nocardiaceae</taxon>
        <taxon>Williamsia</taxon>
    </lineage>
</organism>
<keyword evidence="1" id="KW-1133">Transmembrane helix</keyword>
<evidence type="ECO:0000313" key="2">
    <source>
        <dbReference type="EMBL" id="MFD0926711.1"/>
    </source>
</evidence>
<name>A0ABW3GCI2_9NOCA</name>
<keyword evidence="1" id="KW-0472">Membrane</keyword>
<proteinExistence type="predicted"/>